<dbReference type="PANTHER" id="PTHR33820:SF5">
    <property type="entry name" value="COILED-COIL DOMAIN-CONTAINING PROTEIN 17-LIKE"/>
    <property type="match status" value="1"/>
</dbReference>
<protein>
    <recommendedName>
        <fullName evidence="4">Coiled-coil domain-containing protein 17</fullName>
    </recommendedName>
</protein>
<feature type="region of interest" description="Disordered" evidence="1">
    <location>
        <begin position="582"/>
        <end position="631"/>
    </location>
</feature>
<keyword evidence="3" id="KW-1185">Reference proteome</keyword>
<dbReference type="InterPro" id="IPR038800">
    <property type="entry name" value="CCDC17"/>
</dbReference>
<feature type="compositionally biased region" description="Low complexity" evidence="1">
    <location>
        <begin position="176"/>
        <end position="198"/>
    </location>
</feature>
<dbReference type="PANTHER" id="PTHR33820">
    <property type="entry name" value="COILED-COIL DOMAIN-CONTAINING PROTEIN 17"/>
    <property type="match status" value="1"/>
</dbReference>
<dbReference type="EMBL" id="JADWDJ010000012">
    <property type="protein sequence ID" value="KAG5272009.1"/>
    <property type="molecule type" value="Genomic_DNA"/>
</dbReference>
<reference evidence="2" key="1">
    <citation type="submission" date="2020-10" db="EMBL/GenBank/DDBJ databases">
        <title>Chromosome-scale genome assembly of the Allis shad, Alosa alosa.</title>
        <authorList>
            <person name="Margot Z."/>
            <person name="Christophe K."/>
            <person name="Cabau C."/>
            <person name="Louis A."/>
            <person name="Berthelot C."/>
            <person name="Parey E."/>
            <person name="Roest Crollius H."/>
            <person name="Montfort J."/>
            <person name="Robinson-Rechavi M."/>
            <person name="Bucao C."/>
            <person name="Bouchez O."/>
            <person name="Gislard M."/>
            <person name="Lluch J."/>
            <person name="Milhes M."/>
            <person name="Lampietro C."/>
            <person name="Lopez Roques C."/>
            <person name="Donnadieu C."/>
            <person name="Braasch I."/>
            <person name="Desvignes T."/>
            <person name="Postlethwait J."/>
            <person name="Bobe J."/>
            <person name="Guiguen Y."/>
        </authorList>
    </citation>
    <scope>NUCLEOTIDE SEQUENCE</scope>
    <source>
        <strain evidence="2">M-15738</strain>
        <tissue evidence="2">Blood</tissue>
    </source>
</reference>
<dbReference type="AlphaFoldDB" id="A0AAV6GA52"/>
<proteinExistence type="predicted"/>
<comment type="caution">
    <text evidence="2">The sequence shown here is derived from an EMBL/GenBank/DDBJ whole genome shotgun (WGS) entry which is preliminary data.</text>
</comment>
<evidence type="ECO:0000256" key="1">
    <source>
        <dbReference type="SAM" id="MobiDB-lite"/>
    </source>
</evidence>
<evidence type="ECO:0000313" key="3">
    <source>
        <dbReference type="Proteomes" id="UP000823561"/>
    </source>
</evidence>
<accession>A0AAV6GA52</accession>
<evidence type="ECO:0000313" key="2">
    <source>
        <dbReference type="EMBL" id="KAG5272009.1"/>
    </source>
</evidence>
<feature type="compositionally biased region" description="Polar residues" evidence="1">
    <location>
        <begin position="82"/>
        <end position="93"/>
    </location>
</feature>
<evidence type="ECO:0008006" key="4">
    <source>
        <dbReference type="Google" id="ProtNLM"/>
    </source>
</evidence>
<gene>
    <name evidence="2" type="ORF">AALO_G00160640</name>
</gene>
<name>A0AAV6GA52_9TELE</name>
<organism evidence="2 3">
    <name type="scientific">Alosa alosa</name>
    <name type="common">allis shad</name>
    <dbReference type="NCBI Taxonomy" id="278164"/>
    <lineage>
        <taxon>Eukaryota</taxon>
        <taxon>Metazoa</taxon>
        <taxon>Chordata</taxon>
        <taxon>Craniata</taxon>
        <taxon>Vertebrata</taxon>
        <taxon>Euteleostomi</taxon>
        <taxon>Actinopterygii</taxon>
        <taxon>Neopterygii</taxon>
        <taxon>Teleostei</taxon>
        <taxon>Clupei</taxon>
        <taxon>Clupeiformes</taxon>
        <taxon>Clupeoidei</taxon>
        <taxon>Clupeidae</taxon>
        <taxon>Alosa</taxon>
    </lineage>
</organism>
<dbReference type="Proteomes" id="UP000823561">
    <property type="component" value="Chromosome 12"/>
</dbReference>
<feature type="compositionally biased region" description="Basic and acidic residues" evidence="1">
    <location>
        <begin position="59"/>
        <end position="81"/>
    </location>
</feature>
<feature type="region of interest" description="Disordered" evidence="1">
    <location>
        <begin position="175"/>
        <end position="202"/>
    </location>
</feature>
<sequence>MNISTCPRCDMSFKSLLLLEKHKEKFCIGSARPMRESETPKDLAERLNGRMRHHLEHRRHLETEAQRKTEPQTEFKLRREPTGSTAKPLTMDGHNSQISGLAMHHDKKLADLSNATKQLQKKHREIDAKLLEMATQGKAVSEMERMLQNLKAQEERNTQLLEAMMTQLLTLQADPRQQPTQGHKQQQQQQREASQSRQNDAQERGAQTFVPLYMGGLLSSEISNVRLSYLQHGGRSPQVLAQLQELLNEALQVEMHHGKQPNPKTHQREPRRYDSDWYQINKQLITTEIENQKLEEELRTAQLRKSKGSRPPYSTHMGPLRGQEVQAMKMDIDLLKHELEINRLRRQIRTRRTPQSPSLFPSLEEVRSQTPALTKYLYEQTDALGPASYDPVAGFVVFYDFLLGLSLSYRLCRLTVGLFSGDQELGAPSLLPPVQCELSSPCHPPGQHRGQLAVLATKQAVPRVHPAPALSLVLHLQASGGYDTLGQEVTRLLSRGWVKVDVFDQHNRVISGRWRVPLRLLPTKPSMTTGEMNAVPQLDSAELYLRVVNARDADAHSSIPISQSMASLYRFPPVVTTSRRLPSQYASESCDRSNKTHQYPSEPAPPTNTLSGDHGDLAAPPTKTLSGDLAAPPTNMLSGDLDQCFSTLFVPRHTFDT</sequence>
<feature type="region of interest" description="Disordered" evidence="1">
    <location>
        <begin position="56"/>
        <end position="93"/>
    </location>
</feature>